<feature type="compositionally biased region" description="Polar residues" evidence="1">
    <location>
        <begin position="288"/>
        <end position="336"/>
    </location>
</feature>
<feature type="compositionally biased region" description="Basic and acidic residues" evidence="1">
    <location>
        <begin position="77"/>
        <end position="86"/>
    </location>
</feature>
<evidence type="ECO:0000313" key="3">
    <source>
        <dbReference type="Proteomes" id="UP001497453"/>
    </source>
</evidence>
<feature type="region of interest" description="Disordered" evidence="1">
    <location>
        <begin position="477"/>
        <end position="502"/>
    </location>
</feature>
<name>A0ABP1EAM7_9APHY</name>
<organism evidence="2 3">
    <name type="scientific">Somion occarium</name>
    <dbReference type="NCBI Taxonomy" id="3059160"/>
    <lineage>
        <taxon>Eukaryota</taxon>
        <taxon>Fungi</taxon>
        <taxon>Dikarya</taxon>
        <taxon>Basidiomycota</taxon>
        <taxon>Agaricomycotina</taxon>
        <taxon>Agaricomycetes</taxon>
        <taxon>Polyporales</taxon>
        <taxon>Cerrenaceae</taxon>
        <taxon>Somion</taxon>
    </lineage>
</organism>
<sequence length="551" mass="57871">MPLPDERPRQSVANLIGRFEQQTKRQSLTPPNGLNIPIVPRAPSALSHHIGDAGKENSKEKTELQPKAKVASADVPEPVKDVEDVKPTSPVDAPVSHPTSSEPIIKADDVVPGEIIPDEKDVAPSAPEPQPQATSDPPSPERTQASAKTTIRAPSTPSKSRPIPTKAAPKFSRTPAKSPPSSYHTALPASTSAPSAPSLRASVSSPPSKAAARPRPSSSASNRPSVTPARAKTPSSSRPKTPSSSTPARAKSPASTTKTPSSGLFAPTAASLARARNAPEQPAVPIRKQTTSTTVSDRLSKPTAASLSKARTPTLLPQQKVSTATNKTLARSSTPARGTLATRGRGAAPKTRGGAPGAKAKDAKATVPTKKPAASPQEPVYPALTDDHPHVADEEEHQEVEVVHDQEGSATTTATLVEHHDAAGSAAEITQEPEHDELVLEKAEEHVIHDEPHHDADLEFHEHEADEVVVAEPEPVEAEAVVEAEPSTAEGGDETDDTHVADPVPYVKPADNLDDIVNMLESKPLFSSVHVEKNVKAAEDIDVAGEIPDEE</sequence>
<keyword evidence="3" id="KW-1185">Reference proteome</keyword>
<feature type="compositionally biased region" description="Low complexity" evidence="1">
    <location>
        <begin position="365"/>
        <end position="374"/>
    </location>
</feature>
<reference evidence="3" key="1">
    <citation type="submission" date="2024-04" db="EMBL/GenBank/DDBJ databases">
        <authorList>
            <person name="Shaw F."/>
            <person name="Minotto A."/>
        </authorList>
    </citation>
    <scope>NUCLEOTIDE SEQUENCE [LARGE SCALE GENOMIC DNA]</scope>
</reference>
<evidence type="ECO:0000313" key="2">
    <source>
        <dbReference type="EMBL" id="CAL1717066.1"/>
    </source>
</evidence>
<feature type="region of interest" description="Disordered" evidence="1">
    <location>
        <begin position="19"/>
        <end position="408"/>
    </location>
</feature>
<feature type="compositionally biased region" description="Low complexity" evidence="1">
    <location>
        <begin position="185"/>
        <end position="262"/>
    </location>
</feature>
<feature type="compositionally biased region" description="Polar residues" evidence="1">
    <location>
        <begin position="131"/>
        <end position="159"/>
    </location>
</feature>
<gene>
    <name evidence="2" type="ORF">GFSPODELE1_LOCUS11031</name>
</gene>
<protein>
    <submittedName>
        <fullName evidence="2">Uncharacterized protein</fullName>
    </submittedName>
</protein>
<dbReference type="EMBL" id="OZ037952">
    <property type="protein sequence ID" value="CAL1717066.1"/>
    <property type="molecule type" value="Genomic_DNA"/>
</dbReference>
<accession>A0ABP1EAM7</accession>
<proteinExistence type="predicted"/>
<evidence type="ECO:0000256" key="1">
    <source>
        <dbReference type="SAM" id="MobiDB-lite"/>
    </source>
</evidence>
<dbReference type="Proteomes" id="UP001497453">
    <property type="component" value="Chromosome 9"/>
</dbReference>
<feature type="compositionally biased region" description="Basic and acidic residues" evidence="1">
    <location>
        <begin position="49"/>
        <end position="66"/>
    </location>
</feature>